<comment type="catalytic activity">
    <reaction evidence="5">
        <text>N(2)-acetyl-L-ornithine + 2-oxoglutarate = N-acetyl-L-glutamate 5-semialdehyde + L-glutamate</text>
        <dbReference type="Rhea" id="RHEA:18049"/>
        <dbReference type="ChEBI" id="CHEBI:16810"/>
        <dbReference type="ChEBI" id="CHEBI:29123"/>
        <dbReference type="ChEBI" id="CHEBI:29985"/>
        <dbReference type="ChEBI" id="CHEBI:57805"/>
        <dbReference type="EC" id="2.6.1.11"/>
    </reaction>
</comment>
<name>A0ABT1RYS8_9FIRM</name>
<dbReference type="EC" id="2.6.1.11" evidence="5"/>
<protein>
    <recommendedName>
        <fullName evidence="5">Acetylornithine aminotransferase</fullName>
        <shortName evidence="5">ACOAT</shortName>
        <ecNumber evidence="5">2.6.1.11</ecNumber>
    </recommendedName>
</protein>
<dbReference type="InterPro" id="IPR005814">
    <property type="entry name" value="Aminotrans_3"/>
</dbReference>
<dbReference type="InterPro" id="IPR050103">
    <property type="entry name" value="Class-III_PLP-dep_AT"/>
</dbReference>
<dbReference type="NCBIfam" id="TIGR00707">
    <property type="entry name" value="argD"/>
    <property type="match status" value="1"/>
</dbReference>
<accession>A0ABT1RYS8</accession>
<keyword evidence="7" id="KW-1185">Reference proteome</keyword>
<keyword evidence="2 5" id="KW-0028">Amino-acid biosynthesis</keyword>
<evidence type="ECO:0000256" key="5">
    <source>
        <dbReference type="HAMAP-Rule" id="MF_01107"/>
    </source>
</evidence>
<comment type="cofactor">
    <cofactor evidence="5">
        <name>pyridoxal 5'-phosphate</name>
        <dbReference type="ChEBI" id="CHEBI:597326"/>
    </cofactor>
    <text evidence="5">Binds 1 pyridoxal phosphate per subunit.</text>
</comment>
<dbReference type="NCBIfam" id="NF002325">
    <property type="entry name" value="PRK01278.1"/>
    <property type="match status" value="1"/>
</dbReference>
<dbReference type="HAMAP" id="MF_01107">
    <property type="entry name" value="ArgD_aminotrans_3"/>
    <property type="match status" value="1"/>
</dbReference>
<dbReference type="InterPro" id="IPR015422">
    <property type="entry name" value="PyrdxlP-dep_Trfase_small"/>
</dbReference>
<dbReference type="PANTHER" id="PTHR11986:SF79">
    <property type="entry name" value="ACETYLORNITHINE AMINOTRANSFERASE, MITOCHONDRIAL"/>
    <property type="match status" value="1"/>
</dbReference>
<keyword evidence="4 5" id="KW-0663">Pyridoxal phosphate</keyword>
<dbReference type="Gene3D" id="3.40.640.10">
    <property type="entry name" value="Type I PLP-dependent aspartate aminotransferase-like (Major domain)"/>
    <property type="match status" value="1"/>
</dbReference>
<dbReference type="InterPro" id="IPR015424">
    <property type="entry name" value="PyrdxlP-dep_Trfase"/>
</dbReference>
<comment type="subunit">
    <text evidence="5">Homodimer.</text>
</comment>
<keyword evidence="5" id="KW-0963">Cytoplasm</keyword>
<organism evidence="6 7">
    <name type="scientific">Neglectibacter timonensis</name>
    <dbReference type="NCBI Taxonomy" id="1776382"/>
    <lineage>
        <taxon>Bacteria</taxon>
        <taxon>Bacillati</taxon>
        <taxon>Bacillota</taxon>
        <taxon>Clostridia</taxon>
        <taxon>Eubacteriales</taxon>
        <taxon>Oscillospiraceae</taxon>
        <taxon>Neglectibacter</taxon>
    </lineage>
</organism>
<feature type="binding site" evidence="5">
    <location>
        <begin position="105"/>
        <end position="106"/>
    </location>
    <ligand>
        <name>pyridoxal 5'-phosphate</name>
        <dbReference type="ChEBI" id="CHEBI:597326"/>
    </ligand>
</feature>
<sequence>MTFQEIKDQDQSYILHTYGRVDASLVKGRNARAWDTEGKEYIDFTSGIGVNALGYSDPAWASAVAAQAAEIQHLCNYYYSPQNTSLAEELCKASGMAKAFFCNSGAEANECAVKIARKYGEKRGAYQIVTLNNSFHGRTLTTLAATGQAAFHQDFLPLTEGFVYAEGNDLSSVEALLDSTVCAVLIETVQGEGGVIPMEEAFVQGLRKLCTEQDVLLMIDEVQTGVGRTGSFYSYQGYGVEPDVATTAKGLAGGLPIGACLVNEKLKDILQPGMQGSTFGGNPVVCAGAREVVRRVKDPAFLREVQEKGAYLKESLEALPQVEYVRGKGLMLGVKLKTGDAHDVLVRCAEEGLLVLTAKELVRFLPPLTITKEEIDKGLAVFEKVLGEL</sequence>
<evidence type="ECO:0000256" key="2">
    <source>
        <dbReference type="ARBA" id="ARBA00022605"/>
    </source>
</evidence>
<dbReference type="SUPFAM" id="SSF53383">
    <property type="entry name" value="PLP-dependent transferases"/>
    <property type="match status" value="1"/>
</dbReference>
<reference evidence="6 7" key="1">
    <citation type="submission" date="2022-06" db="EMBL/GenBank/DDBJ databases">
        <title>Isolation of gut microbiota from human fecal samples.</title>
        <authorList>
            <person name="Pamer E.G."/>
            <person name="Barat B."/>
            <person name="Waligurski E."/>
            <person name="Medina S."/>
            <person name="Paddock L."/>
            <person name="Mostad J."/>
        </authorList>
    </citation>
    <scope>NUCLEOTIDE SEQUENCE [LARGE SCALE GENOMIC DNA]</scope>
    <source>
        <strain evidence="6 7">DFI.9.73</strain>
    </source>
</reference>
<dbReference type="InterPro" id="IPR049704">
    <property type="entry name" value="Aminotrans_3_PPA_site"/>
</dbReference>
<keyword evidence="1 5" id="KW-0032">Aminotransferase</keyword>
<comment type="similarity">
    <text evidence="5">Belongs to the class-III pyridoxal-phosphate-dependent aminotransferase family. ArgD subfamily.</text>
</comment>
<dbReference type="Proteomes" id="UP001524473">
    <property type="component" value="Unassembled WGS sequence"/>
</dbReference>
<evidence type="ECO:0000313" key="6">
    <source>
        <dbReference type="EMBL" id="MCQ4839828.1"/>
    </source>
</evidence>
<comment type="caution">
    <text evidence="6">The sequence shown here is derived from an EMBL/GenBank/DDBJ whole genome shotgun (WGS) entry which is preliminary data.</text>
</comment>
<dbReference type="CDD" id="cd00610">
    <property type="entry name" value="OAT_like"/>
    <property type="match status" value="1"/>
</dbReference>
<evidence type="ECO:0000313" key="7">
    <source>
        <dbReference type="Proteomes" id="UP001524473"/>
    </source>
</evidence>
<comment type="miscellaneous">
    <text evidence="5">May also have succinyldiaminopimelate aminotransferase activity, thus carrying out the corresponding step in lysine biosynthesis.</text>
</comment>
<proteinExistence type="inferred from homology"/>
<feature type="binding site" evidence="5">
    <location>
        <position position="135"/>
    </location>
    <ligand>
        <name>pyridoxal 5'-phosphate</name>
        <dbReference type="ChEBI" id="CHEBI:597326"/>
    </ligand>
</feature>
<feature type="binding site" evidence="5">
    <location>
        <begin position="220"/>
        <end position="223"/>
    </location>
    <ligand>
        <name>pyridoxal 5'-phosphate</name>
        <dbReference type="ChEBI" id="CHEBI:597326"/>
    </ligand>
</feature>
<dbReference type="Pfam" id="PF00202">
    <property type="entry name" value="Aminotran_3"/>
    <property type="match status" value="1"/>
</dbReference>
<feature type="binding site" evidence="5">
    <location>
        <position position="277"/>
    </location>
    <ligand>
        <name>N(2)-acetyl-L-ornithine</name>
        <dbReference type="ChEBI" id="CHEBI:57805"/>
    </ligand>
</feature>
<dbReference type="RefSeq" id="WP_256191767.1">
    <property type="nucleotide sequence ID" value="NZ_JANFZG010000015.1"/>
</dbReference>
<comment type="pathway">
    <text evidence="5">Amino-acid biosynthesis; L-arginine biosynthesis; N(2)-acetyl-L-ornithine from L-glutamate: step 4/4.</text>
</comment>
<feature type="modified residue" description="N6-(pyridoxal phosphate)lysine" evidence="5">
    <location>
        <position position="249"/>
    </location>
</feature>
<keyword evidence="5" id="KW-0055">Arginine biosynthesis</keyword>
<dbReference type="InterPro" id="IPR015421">
    <property type="entry name" value="PyrdxlP-dep_Trfase_major"/>
</dbReference>
<dbReference type="PROSITE" id="PS00600">
    <property type="entry name" value="AA_TRANSFER_CLASS_3"/>
    <property type="match status" value="1"/>
</dbReference>
<evidence type="ECO:0000256" key="4">
    <source>
        <dbReference type="ARBA" id="ARBA00022898"/>
    </source>
</evidence>
<dbReference type="PANTHER" id="PTHR11986">
    <property type="entry name" value="AMINOTRANSFERASE CLASS III"/>
    <property type="match status" value="1"/>
</dbReference>
<feature type="binding site" evidence="5">
    <location>
        <position position="138"/>
    </location>
    <ligand>
        <name>N(2)-acetyl-L-ornithine</name>
        <dbReference type="ChEBI" id="CHEBI:57805"/>
    </ligand>
</feature>
<feature type="binding site" evidence="5">
    <location>
        <position position="278"/>
    </location>
    <ligand>
        <name>pyridoxal 5'-phosphate</name>
        <dbReference type="ChEBI" id="CHEBI:597326"/>
    </ligand>
</feature>
<dbReference type="Gene3D" id="3.90.1150.10">
    <property type="entry name" value="Aspartate Aminotransferase, domain 1"/>
    <property type="match status" value="1"/>
</dbReference>
<dbReference type="GO" id="GO:0008483">
    <property type="term" value="F:transaminase activity"/>
    <property type="evidence" value="ECO:0007669"/>
    <property type="project" value="UniProtKB-KW"/>
</dbReference>
<comment type="subcellular location">
    <subcellularLocation>
        <location evidence="5">Cytoplasm</location>
    </subcellularLocation>
</comment>
<gene>
    <name evidence="5" type="primary">argD</name>
    <name evidence="6" type="ORF">NE695_07865</name>
</gene>
<dbReference type="EMBL" id="JANFZH010000015">
    <property type="protein sequence ID" value="MCQ4839828.1"/>
    <property type="molecule type" value="Genomic_DNA"/>
</dbReference>
<evidence type="ECO:0000256" key="1">
    <source>
        <dbReference type="ARBA" id="ARBA00022576"/>
    </source>
</evidence>
<dbReference type="PIRSF" id="PIRSF000521">
    <property type="entry name" value="Transaminase_4ab_Lys_Orn"/>
    <property type="match status" value="1"/>
</dbReference>
<keyword evidence="3 5" id="KW-0808">Transferase</keyword>
<dbReference type="InterPro" id="IPR004636">
    <property type="entry name" value="AcOrn/SuccOrn_fam"/>
</dbReference>
<evidence type="ECO:0000256" key="3">
    <source>
        <dbReference type="ARBA" id="ARBA00022679"/>
    </source>
</evidence>